<organism evidence="2 3">
    <name type="scientific">Thalassiosira oceanica</name>
    <name type="common">Marine diatom</name>
    <dbReference type="NCBI Taxonomy" id="159749"/>
    <lineage>
        <taxon>Eukaryota</taxon>
        <taxon>Sar</taxon>
        <taxon>Stramenopiles</taxon>
        <taxon>Ochrophyta</taxon>
        <taxon>Bacillariophyta</taxon>
        <taxon>Coscinodiscophyceae</taxon>
        <taxon>Thalassiosirophycidae</taxon>
        <taxon>Thalassiosirales</taxon>
        <taxon>Thalassiosiraceae</taxon>
        <taxon>Thalassiosira</taxon>
    </lineage>
</organism>
<feature type="compositionally biased region" description="Polar residues" evidence="1">
    <location>
        <begin position="199"/>
        <end position="212"/>
    </location>
</feature>
<comment type="caution">
    <text evidence="2">The sequence shown here is derived from an EMBL/GenBank/DDBJ whole genome shotgun (WGS) entry which is preliminary data.</text>
</comment>
<dbReference type="EMBL" id="AGNL01021314">
    <property type="protein sequence ID" value="EJK60265.1"/>
    <property type="molecule type" value="Genomic_DNA"/>
</dbReference>
<feature type="region of interest" description="Disordered" evidence="1">
    <location>
        <begin position="141"/>
        <end position="392"/>
    </location>
</feature>
<feature type="compositionally biased region" description="Basic and acidic residues" evidence="1">
    <location>
        <begin position="326"/>
        <end position="350"/>
    </location>
</feature>
<feature type="compositionally biased region" description="Basic residues" evidence="1">
    <location>
        <begin position="432"/>
        <end position="444"/>
    </location>
</feature>
<keyword evidence="3" id="KW-1185">Reference proteome</keyword>
<dbReference type="AlphaFoldDB" id="K0S4V3"/>
<name>K0S4V3_THAOC</name>
<feature type="compositionally biased region" description="Basic and acidic residues" evidence="1">
    <location>
        <begin position="141"/>
        <end position="161"/>
    </location>
</feature>
<feature type="compositionally biased region" description="Basic and acidic residues" evidence="1">
    <location>
        <begin position="457"/>
        <end position="484"/>
    </location>
</feature>
<proteinExistence type="predicted"/>
<protein>
    <submittedName>
        <fullName evidence="2">Uncharacterized protein</fullName>
    </submittedName>
</protein>
<feature type="compositionally biased region" description="Polar residues" evidence="1">
    <location>
        <begin position="47"/>
        <end position="56"/>
    </location>
</feature>
<evidence type="ECO:0000313" key="3">
    <source>
        <dbReference type="Proteomes" id="UP000266841"/>
    </source>
</evidence>
<feature type="compositionally biased region" description="Basic and acidic residues" evidence="1">
    <location>
        <begin position="376"/>
        <end position="386"/>
    </location>
</feature>
<dbReference type="OMA" id="QVEGDAY"/>
<feature type="non-terminal residue" evidence="2">
    <location>
        <position position="561"/>
    </location>
</feature>
<evidence type="ECO:0000256" key="1">
    <source>
        <dbReference type="SAM" id="MobiDB-lite"/>
    </source>
</evidence>
<feature type="region of interest" description="Disordered" evidence="1">
    <location>
        <begin position="422"/>
        <end position="561"/>
    </location>
</feature>
<dbReference type="Proteomes" id="UP000266841">
    <property type="component" value="Unassembled WGS sequence"/>
</dbReference>
<feature type="compositionally biased region" description="Basic residues" evidence="1">
    <location>
        <begin position="364"/>
        <end position="375"/>
    </location>
</feature>
<reference evidence="2 3" key="1">
    <citation type="journal article" date="2012" name="Genome Biol.">
        <title>Genome and low-iron response of an oceanic diatom adapted to chronic iron limitation.</title>
        <authorList>
            <person name="Lommer M."/>
            <person name="Specht M."/>
            <person name="Roy A.S."/>
            <person name="Kraemer L."/>
            <person name="Andreson R."/>
            <person name="Gutowska M.A."/>
            <person name="Wolf J."/>
            <person name="Bergner S.V."/>
            <person name="Schilhabel M.B."/>
            <person name="Klostermeier U.C."/>
            <person name="Beiko R.G."/>
            <person name="Rosenstiel P."/>
            <person name="Hippler M."/>
            <person name="Laroche J."/>
        </authorList>
    </citation>
    <scope>NUCLEOTIDE SEQUENCE [LARGE SCALE GENOMIC DNA]</scope>
    <source>
        <strain evidence="2 3">CCMP1005</strain>
    </source>
</reference>
<gene>
    <name evidence="2" type="ORF">THAOC_19411</name>
</gene>
<feature type="region of interest" description="Disordered" evidence="1">
    <location>
        <begin position="24"/>
        <end position="84"/>
    </location>
</feature>
<feature type="compositionally biased region" description="Basic and acidic residues" evidence="1">
    <location>
        <begin position="213"/>
        <end position="224"/>
    </location>
</feature>
<feature type="compositionally biased region" description="Basic and acidic residues" evidence="1">
    <location>
        <begin position="422"/>
        <end position="431"/>
    </location>
</feature>
<evidence type="ECO:0000313" key="2">
    <source>
        <dbReference type="EMBL" id="EJK60265.1"/>
    </source>
</evidence>
<accession>K0S4V3</accession>
<feature type="compositionally biased region" description="Basic and acidic residues" evidence="1">
    <location>
        <begin position="496"/>
        <end position="507"/>
    </location>
</feature>
<feature type="compositionally biased region" description="Basic and acidic residues" evidence="1">
    <location>
        <begin position="234"/>
        <end position="253"/>
    </location>
</feature>
<sequence length="561" mass="60221">MDTQTVALGSGRGAILLATTIPLPARRPYPPTAIQNRQRGHARSTSDDAPQNSLQTGAKPAVRRPTDGFELGPGRDPPGNFHPLACPAAATVDGDPQPTNSHVNHHQPSSQASGYYVGCLRERGDKANDLKMTLDGVRKGVENDDGVDHDVGSGRGPEFDSRVCLPAADGGSRPDELTLSLPRKPQTDFGAETGHAAETYTSPEQVPISISPTDHRQGGEKGDPQRPVAAKLEGQAEERAARLREMEQTEGRRAASGGRRRRAAVPRDARVGHSRVQNPPRRPLQPHEGRGRLAPARPRGRQGRRPDGPARPAPPRGPHGGGARGGGRDGRRDRSGRGHPALEHGQDDGGHAGQDGGAQAPLGARRRRGGGSRRGRAPERRGERAARTVARVRRGLRRLLGRGTAGRVVHVDEPRVGRELLGRRGGIDDRKRRSGRTGGRRVRRRPLDTGIDPTAEGGRRPRPGEGGRRDEDRDRAGRDQDGARGDGGGESPARGSRAEADTNERKGLMSFLPSWLVTGRTDTPSSARRGRRHAYHLRDVGRRGRISGSEGSGWDEPGQLN</sequence>